<reference evidence="1" key="1">
    <citation type="submission" date="2011-09" db="EMBL/GenBank/DDBJ databases">
        <title>The permanent draft genome of Mucilaginibacter paludis DSM 18603.</title>
        <authorList>
            <consortium name="US DOE Joint Genome Institute (JGI-PGF)"/>
            <person name="Lucas S."/>
            <person name="Han J."/>
            <person name="Lapidus A."/>
            <person name="Bruce D."/>
            <person name="Goodwin L."/>
            <person name="Pitluck S."/>
            <person name="Peters L."/>
            <person name="Kyrpides N."/>
            <person name="Mavromatis K."/>
            <person name="Ivanova N."/>
            <person name="Mikhailova N."/>
            <person name="Held B."/>
            <person name="Detter J.C."/>
            <person name="Tapia R."/>
            <person name="Han C."/>
            <person name="Land M."/>
            <person name="Hauser L."/>
            <person name="Markowitz V."/>
            <person name="Cheng J.-F."/>
            <person name="Hugenholtz P."/>
            <person name="Woyke T."/>
            <person name="Wu D."/>
            <person name="Tindall B."/>
            <person name="Brambilla E."/>
            <person name="Klenk H.-P."/>
            <person name="Eisen J.A."/>
        </authorList>
    </citation>
    <scope>NUCLEOTIDE SEQUENCE [LARGE SCALE GENOMIC DNA]</scope>
    <source>
        <strain evidence="1">DSM 18603</strain>
    </source>
</reference>
<name>H1Y2I1_9SPHI</name>
<keyword evidence="2" id="KW-1185">Reference proteome</keyword>
<gene>
    <name evidence="1" type="ORF">Mucpa_3938</name>
</gene>
<dbReference type="HOGENOM" id="CLU_3346069_0_0_10"/>
<organism evidence="1 2">
    <name type="scientific">Mucilaginibacter paludis DSM 18603</name>
    <dbReference type="NCBI Taxonomy" id="714943"/>
    <lineage>
        <taxon>Bacteria</taxon>
        <taxon>Pseudomonadati</taxon>
        <taxon>Bacteroidota</taxon>
        <taxon>Sphingobacteriia</taxon>
        <taxon>Sphingobacteriales</taxon>
        <taxon>Sphingobacteriaceae</taxon>
        <taxon>Mucilaginibacter</taxon>
    </lineage>
</organism>
<dbReference type="Proteomes" id="UP000002774">
    <property type="component" value="Chromosome"/>
</dbReference>
<accession>H1Y2I1</accession>
<protein>
    <submittedName>
        <fullName evidence="1">Uncharacterized protein</fullName>
    </submittedName>
</protein>
<proteinExistence type="predicted"/>
<evidence type="ECO:0000313" key="1">
    <source>
        <dbReference type="EMBL" id="EHQ28029.1"/>
    </source>
</evidence>
<evidence type="ECO:0000313" key="2">
    <source>
        <dbReference type="Proteomes" id="UP000002774"/>
    </source>
</evidence>
<dbReference type="AlphaFoldDB" id="H1Y2I1"/>
<dbReference type="STRING" id="714943.Mucpa_3938"/>
<sequence>MGGWFLYAKIINCDNNHISHPSKNAVLIKITAFLLII</sequence>
<dbReference type="EMBL" id="CM001403">
    <property type="protein sequence ID" value="EHQ28029.1"/>
    <property type="molecule type" value="Genomic_DNA"/>
</dbReference>